<dbReference type="PANTHER" id="PTHR30469">
    <property type="entry name" value="MULTIDRUG RESISTANCE PROTEIN MDTA"/>
    <property type="match status" value="1"/>
</dbReference>
<reference evidence="4 5" key="1">
    <citation type="submission" date="2019-08" db="EMBL/GenBank/DDBJ databases">
        <authorList>
            <person name="Liang Q."/>
        </authorList>
    </citation>
    <scope>NUCLEOTIDE SEQUENCE [LARGE SCALE GENOMIC DNA]</scope>
    <source>
        <strain evidence="4 5">V1718</strain>
    </source>
</reference>
<evidence type="ECO:0000259" key="3">
    <source>
        <dbReference type="Pfam" id="PF25973"/>
    </source>
</evidence>
<name>A0A5B8XVT4_9DELT</name>
<dbReference type="Gene3D" id="1.10.287.470">
    <property type="entry name" value="Helix hairpin bin"/>
    <property type="match status" value="1"/>
</dbReference>
<keyword evidence="2" id="KW-0472">Membrane</keyword>
<gene>
    <name evidence="4" type="ORF">FRD01_18985</name>
</gene>
<sequence>MSHEKITWILTRLVLPVAVVVIAILGAVMLVKSKPEPQRNTPPDRGVLVEVSPLELEEKRIGIEGLGSVIPARRVVVQAQVGGVVTWVNPNLVMGGRVKEGDVLLKVDSRDYQVQVEERRAAMEQAEAQLLLEQGQQVVAQREWELFKDSSKDSTDPSLALRGPQRRIAEVNVEAAKARLRKAQLDLGRTNIKAPFNAFVQSGVVEVGQVVSPQSQIATLIGTDEFWVNVSVPVDALQGLKFADAEAHSGTAATVVQEVGTKEIERSGTVLRLVPELDTLGKMARVMVRIDDPLGLENQDAQPILLGAQVRVTIDGTTQAQVAKVPRSAVHNGRWIYVWDDGKLLTREVLIVDGTRDDVWISGVETKTPLITSRIATPVDGMKLRRAGEE</sequence>
<dbReference type="InterPro" id="IPR006143">
    <property type="entry name" value="RND_pump_MFP"/>
</dbReference>
<dbReference type="Pfam" id="PF25973">
    <property type="entry name" value="BSH_CzcB"/>
    <property type="match status" value="1"/>
</dbReference>
<dbReference type="Gene3D" id="2.40.30.170">
    <property type="match status" value="1"/>
</dbReference>
<dbReference type="OrthoDB" id="9806939at2"/>
<dbReference type="RefSeq" id="WP_146962514.1">
    <property type="nucleotide sequence ID" value="NZ_CP042467.1"/>
</dbReference>
<keyword evidence="2" id="KW-0812">Transmembrane</keyword>
<protein>
    <submittedName>
        <fullName evidence="4">Efflux RND transporter periplasmic adaptor subunit</fullName>
    </submittedName>
</protein>
<dbReference type="EMBL" id="CP042467">
    <property type="protein sequence ID" value="QED29281.1"/>
    <property type="molecule type" value="Genomic_DNA"/>
</dbReference>
<dbReference type="GO" id="GO:1990281">
    <property type="term" value="C:efflux pump complex"/>
    <property type="evidence" value="ECO:0007669"/>
    <property type="project" value="TreeGrafter"/>
</dbReference>
<feature type="domain" description="CzcB-like barrel-sandwich hybrid" evidence="3">
    <location>
        <begin position="75"/>
        <end position="219"/>
    </location>
</feature>
<keyword evidence="2" id="KW-1133">Transmembrane helix</keyword>
<comment type="similarity">
    <text evidence="1">Belongs to the membrane fusion protein (MFP) (TC 8.A.1) family.</text>
</comment>
<dbReference type="KEGG" id="bbae:FRD01_18985"/>
<dbReference type="NCBIfam" id="TIGR01730">
    <property type="entry name" value="RND_mfp"/>
    <property type="match status" value="1"/>
</dbReference>
<dbReference type="AlphaFoldDB" id="A0A5B8XVT4"/>
<evidence type="ECO:0000313" key="5">
    <source>
        <dbReference type="Proteomes" id="UP000321595"/>
    </source>
</evidence>
<evidence type="ECO:0000313" key="4">
    <source>
        <dbReference type="EMBL" id="QED29281.1"/>
    </source>
</evidence>
<feature type="transmembrane region" description="Helical" evidence="2">
    <location>
        <begin position="6"/>
        <end position="31"/>
    </location>
</feature>
<accession>A0A5B8XVT4</accession>
<dbReference type="InterPro" id="IPR058647">
    <property type="entry name" value="BSH_CzcB-like"/>
</dbReference>
<evidence type="ECO:0000256" key="1">
    <source>
        <dbReference type="ARBA" id="ARBA00009477"/>
    </source>
</evidence>
<dbReference type="Gene3D" id="2.40.50.100">
    <property type="match status" value="1"/>
</dbReference>
<organism evidence="4 5">
    <name type="scientific">Microvenator marinus</name>
    <dbReference type="NCBI Taxonomy" id="2600177"/>
    <lineage>
        <taxon>Bacteria</taxon>
        <taxon>Deltaproteobacteria</taxon>
        <taxon>Bradymonadales</taxon>
        <taxon>Microvenatoraceae</taxon>
        <taxon>Microvenator</taxon>
    </lineage>
</organism>
<proteinExistence type="inferred from homology"/>
<evidence type="ECO:0000256" key="2">
    <source>
        <dbReference type="SAM" id="Phobius"/>
    </source>
</evidence>
<dbReference type="GO" id="GO:0015562">
    <property type="term" value="F:efflux transmembrane transporter activity"/>
    <property type="evidence" value="ECO:0007669"/>
    <property type="project" value="TreeGrafter"/>
</dbReference>
<keyword evidence="5" id="KW-1185">Reference proteome</keyword>
<dbReference type="SUPFAM" id="SSF111369">
    <property type="entry name" value="HlyD-like secretion proteins"/>
    <property type="match status" value="1"/>
</dbReference>
<dbReference type="Proteomes" id="UP000321595">
    <property type="component" value="Chromosome"/>
</dbReference>
<dbReference type="Gene3D" id="2.40.420.20">
    <property type="match status" value="1"/>
</dbReference>